<protein>
    <submittedName>
        <fullName evidence="2">Uncharacterized protein</fullName>
    </submittedName>
</protein>
<reference evidence="3" key="1">
    <citation type="submission" date="2011-05" db="EMBL/GenBank/DDBJ databases">
        <title>Complete sequence of Desulfotomaculum ruminis DSM 2154.</title>
        <authorList>
            <person name="Lucas S."/>
            <person name="Copeland A."/>
            <person name="Lapidus A."/>
            <person name="Cheng J.-F."/>
            <person name="Goodwin L."/>
            <person name="Pitluck S."/>
            <person name="Lu M."/>
            <person name="Detter J.C."/>
            <person name="Han C."/>
            <person name="Tapia R."/>
            <person name="Land M."/>
            <person name="Hauser L."/>
            <person name="Kyrpides N."/>
            <person name="Ivanova N."/>
            <person name="Mikhailova N."/>
            <person name="Pagani I."/>
            <person name="Stams A.J.M."/>
            <person name="Plugge C.M."/>
            <person name="Muyzer G."/>
            <person name="Kuever J."/>
            <person name="Parshina S.N."/>
            <person name="Ivanova A.E."/>
            <person name="Nazina T.N."/>
            <person name="Brambilla E."/>
            <person name="Spring S."/>
            <person name="Klenk H.-P."/>
            <person name="Woyke T."/>
        </authorList>
    </citation>
    <scope>NUCLEOTIDE SEQUENCE [LARGE SCALE GENOMIC DNA]</scope>
    <source>
        <strain evidence="3">ATCC 23193 / DSM 2154 / NCIB 8452 / DL</strain>
    </source>
</reference>
<keyword evidence="3" id="KW-1185">Reference proteome</keyword>
<feature type="chain" id="PRO_5003339150" evidence="1">
    <location>
        <begin position="26"/>
        <end position="286"/>
    </location>
</feature>
<dbReference type="EMBL" id="CP002780">
    <property type="protein sequence ID" value="AEG61420.1"/>
    <property type="molecule type" value="Genomic_DNA"/>
</dbReference>
<organism evidence="2 3">
    <name type="scientific">Desulforamulus ruminis (strain ATCC 23193 / DSM 2154 / NCIMB 8452 / DL)</name>
    <name type="common">Desulfotomaculum ruminis</name>
    <dbReference type="NCBI Taxonomy" id="696281"/>
    <lineage>
        <taxon>Bacteria</taxon>
        <taxon>Bacillati</taxon>
        <taxon>Bacillota</taxon>
        <taxon>Clostridia</taxon>
        <taxon>Eubacteriales</taxon>
        <taxon>Peptococcaceae</taxon>
        <taxon>Desulforamulus</taxon>
    </lineage>
</organism>
<reference evidence="2 3" key="2">
    <citation type="journal article" date="2012" name="Stand. Genomic Sci.">
        <title>Complete genome sequence of the sulfate-reducing firmicute Desulfotomaculum ruminis type strain (DL(T)).</title>
        <authorList>
            <person name="Spring S."/>
            <person name="Visser M."/>
            <person name="Lu M."/>
            <person name="Copeland A."/>
            <person name="Lapidus A."/>
            <person name="Lucas S."/>
            <person name="Cheng J.F."/>
            <person name="Han C."/>
            <person name="Tapia R."/>
            <person name="Goodwin L.A."/>
            <person name="Pitluck S."/>
            <person name="Ivanova N."/>
            <person name="Land M."/>
            <person name="Hauser L."/>
            <person name="Larimer F."/>
            <person name="Rohde M."/>
            <person name="Goker M."/>
            <person name="Detter J.C."/>
            <person name="Kyrpides N.C."/>
            <person name="Woyke T."/>
            <person name="Schaap P.J."/>
            <person name="Plugge C.M."/>
            <person name="Muyzer G."/>
            <person name="Kuever J."/>
            <person name="Pereira I.A."/>
            <person name="Parshina S.N."/>
            <person name="Bernier-Latmani R."/>
            <person name="Stams A.J."/>
            <person name="Klenk H.P."/>
        </authorList>
    </citation>
    <scope>NUCLEOTIDE SEQUENCE [LARGE SCALE GENOMIC DNA]</scope>
    <source>
        <strain evidence="3">ATCC 23193 / DSM 2154 / NCIB 8452 / DL</strain>
    </source>
</reference>
<evidence type="ECO:0000313" key="3">
    <source>
        <dbReference type="Proteomes" id="UP000009234"/>
    </source>
</evidence>
<accession>F6DVG0</accession>
<feature type="signal peptide" evidence="1">
    <location>
        <begin position="1"/>
        <end position="25"/>
    </location>
</feature>
<evidence type="ECO:0000256" key="1">
    <source>
        <dbReference type="SAM" id="SignalP"/>
    </source>
</evidence>
<evidence type="ECO:0000313" key="2">
    <source>
        <dbReference type="EMBL" id="AEG61420.1"/>
    </source>
</evidence>
<proteinExistence type="predicted"/>
<dbReference type="RefSeq" id="WP_013843168.1">
    <property type="nucleotide sequence ID" value="NC_015589.1"/>
</dbReference>
<dbReference type="KEGG" id="dru:Desru_3213"/>
<dbReference type="Proteomes" id="UP000009234">
    <property type="component" value="Chromosome"/>
</dbReference>
<name>F6DVG0_DESRL</name>
<dbReference type="AlphaFoldDB" id="F6DVG0"/>
<dbReference type="OrthoDB" id="2603153at2"/>
<keyword evidence="1" id="KW-0732">Signal</keyword>
<dbReference type="HOGENOM" id="CLU_972289_0_0_9"/>
<sequence>MKKGKWLIVSFIVMLCLLITSNAFASTKEELGPNEILVFEADEINDVNTLFDRAQKGVSDVKAKIPVVKLKDNNGKNLDSKVKTFVTVQKIKSKKNLKSGFVSDSYRMDSFAVVDKSAFEDSVSVTNKEVKVASTNNLIGLVALTDPWSGYDKNSFVYAHTTTYYDVMRCDRGGSSGGIQPHYRFTKVTGAWDILTSSVSLSNAYINGSHQSTFTFTSSCQKGLNTVYGNKINIGIPGDGQVYTLNLNPPYYYGNDDLGAFNVTQMHVKITRGTTSYDFDLYNYLG</sequence>
<gene>
    <name evidence="2" type="ordered locus">Desru_3213</name>
</gene>